<proteinExistence type="predicted"/>
<keyword evidence="2" id="KW-1185">Reference proteome</keyword>
<reference evidence="2" key="1">
    <citation type="submission" date="2019-08" db="EMBL/GenBank/DDBJ databases">
        <title>Seonamhaeicola sediminis sp. nov., isolated from marine sediment.</title>
        <authorList>
            <person name="Cao W.R."/>
        </authorList>
    </citation>
    <scope>NUCLEOTIDE SEQUENCE [LARGE SCALE GENOMIC DNA]</scope>
    <source>
        <strain evidence="2">Gy8</strain>
    </source>
</reference>
<dbReference type="RefSeq" id="WP_147131297.1">
    <property type="nucleotide sequence ID" value="NZ_VOSC01000012.1"/>
</dbReference>
<name>A0A5C7AZ40_9FLAO</name>
<dbReference type="AlphaFoldDB" id="A0A5C7AZ40"/>
<comment type="caution">
    <text evidence="1">The sequence shown here is derived from an EMBL/GenBank/DDBJ whole genome shotgun (WGS) entry which is preliminary data.</text>
</comment>
<organism evidence="1 2">
    <name type="scientific">Seonamhaeicola algicola</name>
    <dbReference type="NCBI Taxonomy" id="1719036"/>
    <lineage>
        <taxon>Bacteria</taxon>
        <taxon>Pseudomonadati</taxon>
        <taxon>Bacteroidota</taxon>
        <taxon>Flavobacteriia</taxon>
        <taxon>Flavobacteriales</taxon>
        <taxon>Flavobacteriaceae</taxon>
    </lineage>
</organism>
<dbReference type="EMBL" id="VOSC01000012">
    <property type="protein sequence ID" value="TXE12749.1"/>
    <property type="molecule type" value="Genomic_DNA"/>
</dbReference>
<sequence length="203" mass="23237">MKSLLVYTAFCLFLLVKNADFYKLSFNSISIENDFFSQSKNVYVEITFNKGSFMGTHLFKPEKGNYLSQINVEFFDGYSNINASKLVTENGLQIHHFNRTLLGNTDKGSHDAKMFTKGCGHLNFIDVKNNMPYKRVDSDFVGCNKTLIKETTPWKDGVVKKRRLVSGSFQDTVQFEFTMDDGSKKQETVDVVIKFKANQSIRK</sequence>
<protein>
    <submittedName>
        <fullName evidence="1">Uncharacterized protein</fullName>
    </submittedName>
</protein>
<gene>
    <name evidence="1" type="ORF">FUA26_02830</name>
</gene>
<dbReference type="Proteomes" id="UP000321790">
    <property type="component" value="Unassembled WGS sequence"/>
</dbReference>
<evidence type="ECO:0000313" key="1">
    <source>
        <dbReference type="EMBL" id="TXE12749.1"/>
    </source>
</evidence>
<dbReference type="OrthoDB" id="1437897at2"/>
<accession>A0A5C7AZ40</accession>
<evidence type="ECO:0000313" key="2">
    <source>
        <dbReference type="Proteomes" id="UP000321790"/>
    </source>
</evidence>